<dbReference type="EMBL" id="JBHRZG010000010">
    <property type="protein sequence ID" value="MFC3833056.1"/>
    <property type="molecule type" value="Genomic_DNA"/>
</dbReference>
<reference evidence="2" key="1">
    <citation type="journal article" date="2019" name="Int. J. Syst. Evol. Microbiol.">
        <title>The Global Catalogue of Microorganisms (GCM) 10K type strain sequencing project: providing services to taxonomists for standard genome sequencing and annotation.</title>
        <authorList>
            <consortium name="The Broad Institute Genomics Platform"/>
            <consortium name="The Broad Institute Genome Sequencing Center for Infectious Disease"/>
            <person name="Wu L."/>
            <person name="Ma J."/>
        </authorList>
    </citation>
    <scope>NUCLEOTIDE SEQUENCE [LARGE SCALE GENOMIC DNA]</scope>
    <source>
        <strain evidence="2">CCTCC AB 2017081</strain>
    </source>
</reference>
<gene>
    <name evidence="1" type="ORF">ACFOSB_09330</name>
</gene>
<proteinExistence type="predicted"/>
<name>A0ABV7ZAA7_9DEIO</name>
<keyword evidence="2" id="KW-1185">Reference proteome</keyword>
<organism evidence="1 2">
    <name type="scientific">Deinococcus rufus</name>
    <dbReference type="NCBI Taxonomy" id="2136097"/>
    <lineage>
        <taxon>Bacteria</taxon>
        <taxon>Thermotogati</taxon>
        <taxon>Deinococcota</taxon>
        <taxon>Deinococci</taxon>
        <taxon>Deinococcales</taxon>
        <taxon>Deinococcaceae</taxon>
        <taxon>Deinococcus</taxon>
    </lineage>
</organism>
<evidence type="ECO:0008006" key="3">
    <source>
        <dbReference type="Google" id="ProtNLM"/>
    </source>
</evidence>
<evidence type="ECO:0000313" key="1">
    <source>
        <dbReference type="EMBL" id="MFC3833056.1"/>
    </source>
</evidence>
<dbReference type="Proteomes" id="UP001595803">
    <property type="component" value="Unassembled WGS sequence"/>
</dbReference>
<dbReference type="RefSeq" id="WP_322472516.1">
    <property type="nucleotide sequence ID" value="NZ_JBHRZG010000010.1"/>
</dbReference>
<comment type="caution">
    <text evidence="1">The sequence shown here is derived from an EMBL/GenBank/DDBJ whole genome shotgun (WGS) entry which is preliminary data.</text>
</comment>
<protein>
    <recommendedName>
        <fullName evidence="3">DUF1631 family protein</fullName>
    </recommendedName>
</protein>
<accession>A0ABV7ZAA7</accession>
<evidence type="ECO:0000313" key="2">
    <source>
        <dbReference type="Proteomes" id="UP001595803"/>
    </source>
</evidence>
<sequence length="600" mass="66475">MSRWMELLELYEYKVADLVEGRVPRGGKRSLLNLRSDLLGRELEPALQRRLIEADRQFRAFTRTGQAPQTGTTVLQRAIPQAAWQAPITARPEEALAWEELQRLAWHDRVVGELRGWITEWSKELNLLSLRVLYAMAENAERLLHAGRERLAVPVSNDPLVSLLDRSVQEELAQAVSGLLVSRDGEARLRAALSEIHEAPFPRHPDEDVLAARIDAISRERRTPEERDALIRALRETYPLPRDPRERPAIRETVRALVAKFEPLLSGGPSTTMGTVPHHSVLYAQQPELSLGAPDDAADELVVYLPGGQATRWRAVDWRWQFIGAQWQLLADSQVALLRPAEPAESRRVQLTTPSGTFRVFLSGDFALLRADVSPQEELGRRMATGRAVALLLEPAGAYASLRLARATAQWLRDGRVDADTLGAHSAERYRVASQEALLSFARKGISTLLTRLDTMSASDLAQSVHDASRSIGLGAALAARLTERLHVALHRPETLPPPMTSSQLDLPLDGQPISLHLHDEPLTLLIGGRALTLRQDFQGRLAAVLPGFAAQYLQDLLVLRLQDMSVVLARHGRWLAVAAELDTTVPQDPDAAPPLMADG</sequence>